<dbReference type="SUPFAM" id="SSF53474">
    <property type="entry name" value="alpha/beta-Hydrolases"/>
    <property type="match status" value="1"/>
</dbReference>
<comment type="caution">
    <text evidence="3">The sequence shown here is derived from an EMBL/GenBank/DDBJ whole genome shotgun (WGS) entry which is preliminary data.</text>
</comment>
<keyword evidence="2" id="KW-0812">Transmembrane</keyword>
<dbReference type="Proteomes" id="UP000253226">
    <property type="component" value="Unassembled WGS sequence"/>
</dbReference>
<evidence type="ECO:0000313" key="3">
    <source>
        <dbReference type="EMBL" id="RCK36790.1"/>
    </source>
</evidence>
<keyword evidence="2" id="KW-1133">Transmembrane helix</keyword>
<proteinExistence type="predicted"/>
<evidence type="ECO:0000256" key="1">
    <source>
        <dbReference type="SAM" id="MobiDB-lite"/>
    </source>
</evidence>
<keyword evidence="2" id="KW-0472">Membrane</keyword>
<dbReference type="PANTHER" id="PTHR43265:SF1">
    <property type="entry name" value="ESTERASE ESTD"/>
    <property type="match status" value="1"/>
</dbReference>
<evidence type="ECO:0000256" key="2">
    <source>
        <dbReference type="SAM" id="Phobius"/>
    </source>
</evidence>
<dbReference type="PANTHER" id="PTHR43265">
    <property type="entry name" value="ESTERASE ESTD"/>
    <property type="match status" value="1"/>
</dbReference>
<evidence type="ECO:0000313" key="4">
    <source>
        <dbReference type="Proteomes" id="UP000253226"/>
    </source>
</evidence>
<dbReference type="AlphaFoldDB" id="A0A367W8M4"/>
<feature type="transmembrane region" description="Helical" evidence="2">
    <location>
        <begin position="28"/>
        <end position="48"/>
    </location>
</feature>
<dbReference type="GO" id="GO:0052689">
    <property type="term" value="F:carboxylic ester hydrolase activity"/>
    <property type="evidence" value="ECO:0007669"/>
    <property type="project" value="TreeGrafter"/>
</dbReference>
<name>A0A367W8M4_9PROT</name>
<dbReference type="InterPro" id="IPR029058">
    <property type="entry name" value="AB_hydrolase_fold"/>
</dbReference>
<dbReference type="Gene3D" id="3.40.50.1820">
    <property type="entry name" value="alpha/beta hydrolase"/>
    <property type="match status" value="1"/>
</dbReference>
<accession>A0A367W8M4</accession>
<reference evidence="3 4" key="1">
    <citation type="submission" date="2014-07" db="EMBL/GenBank/DDBJ databases">
        <title>Draft genome sequence of Thalassospira profundimaris 35.</title>
        <authorList>
            <person name="Lai Q."/>
            <person name="Shao Z."/>
        </authorList>
    </citation>
    <scope>NUCLEOTIDE SEQUENCE [LARGE SCALE GENOMIC DNA]</scope>
    <source>
        <strain evidence="3 4">35</strain>
    </source>
</reference>
<dbReference type="EMBL" id="JPWF01000007">
    <property type="protein sequence ID" value="RCK36790.1"/>
    <property type="molecule type" value="Genomic_DNA"/>
</dbReference>
<dbReference type="InterPro" id="IPR053145">
    <property type="entry name" value="AB_hydrolase_Est10"/>
</dbReference>
<organism evidence="3 4">
    <name type="scientific">Thalassospira profundimaris</name>
    <dbReference type="NCBI Taxonomy" id="502049"/>
    <lineage>
        <taxon>Bacteria</taxon>
        <taxon>Pseudomonadati</taxon>
        <taxon>Pseudomonadota</taxon>
        <taxon>Alphaproteobacteria</taxon>
        <taxon>Rhodospirillales</taxon>
        <taxon>Thalassospiraceae</taxon>
        <taxon>Thalassospira</taxon>
    </lineage>
</organism>
<feature type="region of interest" description="Disordered" evidence="1">
    <location>
        <begin position="1"/>
        <end position="24"/>
    </location>
</feature>
<sequence length="376" mass="40715">MFHQPRPNTQPKGPAVPSPRQSSPASKFNTTALLIAALIILPAIYFMNGMMDFDLSERSVTEIGFDHGPDHLSGSLILPNQHHDGPIALIIHGDGPQDRFSGDGYLPLFNALLDQNIGIYSWDKAGIGYSSGNWLDQSMKDRATEAVAALDMIASKRPQSAGKIGFLGFSQAGWVIPKAANLTPDNAFGVVIGGAVNWQDQGAFYTRMRLLAEGKTEPEISDEIARKQTRDAVIFAPDATYSTYLETVGQDAPAPMTEDRFNFVKRNITADAKNDLARVTSPILALFGADDLNVDAKTDFATYQSILTGRNAYNEIVLFADATHGLLRSGLFNYQLAADMPATTQLLFTVMGRDAYAPGVINKLSAWIGNVTGKAN</sequence>
<feature type="compositionally biased region" description="Polar residues" evidence="1">
    <location>
        <begin position="1"/>
        <end position="11"/>
    </location>
</feature>
<protein>
    <submittedName>
        <fullName evidence="3">Uncharacterized protein</fullName>
    </submittedName>
</protein>
<gene>
    <name evidence="3" type="ORF">TH19_12810</name>
</gene>